<dbReference type="SUPFAM" id="SSF56112">
    <property type="entry name" value="Protein kinase-like (PK-like)"/>
    <property type="match status" value="1"/>
</dbReference>
<proteinExistence type="predicted"/>
<dbReference type="Proteomes" id="UP001589890">
    <property type="component" value="Unassembled WGS sequence"/>
</dbReference>
<organism evidence="2 3">
    <name type="scientific">Kribbella deserti</name>
    <dbReference type="NCBI Taxonomy" id="1926257"/>
    <lineage>
        <taxon>Bacteria</taxon>
        <taxon>Bacillati</taxon>
        <taxon>Actinomycetota</taxon>
        <taxon>Actinomycetes</taxon>
        <taxon>Propionibacteriales</taxon>
        <taxon>Kribbellaceae</taxon>
        <taxon>Kribbella</taxon>
    </lineage>
</organism>
<feature type="domain" description="Protein kinase" evidence="1">
    <location>
        <begin position="29"/>
        <end position="299"/>
    </location>
</feature>
<sequence length="299" mass="32186">MAHAIGVRTPYEAIPATVRAWVERELGSSVVSAKTQQGGFSPGTAARLVTASGRRAFVKAVGPELNPDTPALFRNEITAMRAVSLPHAPTLYGTYDDGAWVGLMLEDIDGALPVHPWRQGDADRVLEALAEVTAALTPSPWTAAPVAAERSGGFLSRWGQVIADRTPVPDWARGREEELAVIAADGVEALAKGNSLVHWDLRADNILLTGDRVVFVDWTFTSRAADWADAVFVHAEMRSSVRLPQLGDDPGITGFLAGIAGGLLWGSQQAAPPGLPTIRAWQRGQADLYLDWLRERLGW</sequence>
<dbReference type="InterPro" id="IPR000719">
    <property type="entry name" value="Prot_kinase_dom"/>
</dbReference>
<dbReference type="EMBL" id="JBHLTC010000001">
    <property type="protein sequence ID" value="MFC0622673.1"/>
    <property type="molecule type" value="Genomic_DNA"/>
</dbReference>
<dbReference type="Gene3D" id="3.90.1200.10">
    <property type="match status" value="1"/>
</dbReference>
<reference evidence="2 3" key="1">
    <citation type="submission" date="2024-09" db="EMBL/GenBank/DDBJ databases">
        <authorList>
            <person name="Sun Q."/>
            <person name="Mori K."/>
        </authorList>
    </citation>
    <scope>NUCLEOTIDE SEQUENCE [LARGE SCALE GENOMIC DNA]</scope>
    <source>
        <strain evidence="2 3">CGMCC 1.15906</strain>
    </source>
</reference>
<dbReference type="InterPro" id="IPR011009">
    <property type="entry name" value="Kinase-like_dom_sf"/>
</dbReference>
<dbReference type="PROSITE" id="PS50011">
    <property type="entry name" value="PROTEIN_KINASE_DOM"/>
    <property type="match status" value="1"/>
</dbReference>
<keyword evidence="3" id="KW-1185">Reference proteome</keyword>
<gene>
    <name evidence="2" type="ORF">ACFFGN_01275</name>
</gene>
<dbReference type="Gene3D" id="3.30.200.20">
    <property type="entry name" value="Phosphorylase Kinase, domain 1"/>
    <property type="match status" value="1"/>
</dbReference>
<accession>A0ABV6QDQ3</accession>
<dbReference type="RefSeq" id="WP_380043351.1">
    <property type="nucleotide sequence ID" value="NZ_JBHLTC010000001.1"/>
</dbReference>
<comment type="caution">
    <text evidence="2">The sequence shown here is derived from an EMBL/GenBank/DDBJ whole genome shotgun (WGS) entry which is preliminary data.</text>
</comment>
<dbReference type="InterPro" id="IPR008266">
    <property type="entry name" value="Tyr_kinase_AS"/>
</dbReference>
<evidence type="ECO:0000259" key="1">
    <source>
        <dbReference type="PROSITE" id="PS50011"/>
    </source>
</evidence>
<dbReference type="PROSITE" id="PS00109">
    <property type="entry name" value="PROTEIN_KINASE_TYR"/>
    <property type="match status" value="1"/>
</dbReference>
<evidence type="ECO:0000313" key="2">
    <source>
        <dbReference type="EMBL" id="MFC0622673.1"/>
    </source>
</evidence>
<evidence type="ECO:0000313" key="3">
    <source>
        <dbReference type="Proteomes" id="UP001589890"/>
    </source>
</evidence>
<protein>
    <submittedName>
        <fullName evidence="2">Aminoglycoside phosphotransferase family protein</fullName>
    </submittedName>
</protein>
<name>A0ABV6QDQ3_9ACTN</name>